<evidence type="ECO:0000313" key="2">
    <source>
        <dbReference type="Proteomes" id="UP001497623"/>
    </source>
</evidence>
<accession>A0AAV2QY53</accession>
<feature type="non-terminal residue" evidence="1">
    <location>
        <position position="1"/>
    </location>
</feature>
<gene>
    <name evidence="1" type="ORF">MNOR_LOCUS18545</name>
</gene>
<proteinExistence type="predicted"/>
<feature type="non-terminal residue" evidence="1">
    <location>
        <position position="190"/>
    </location>
</feature>
<comment type="caution">
    <text evidence="1">The sequence shown here is derived from an EMBL/GenBank/DDBJ whole genome shotgun (WGS) entry which is preliminary data.</text>
</comment>
<name>A0AAV2QY53_MEGNR</name>
<keyword evidence="2" id="KW-1185">Reference proteome</keyword>
<protein>
    <submittedName>
        <fullName evidence="1">Uncharacterized protein</fullName>
    </submittedName>
</protein>
<dbReference type="AlphaFoldDB" id="A0AAV2QY53"/>
<dbReference type="Proteomes" id="UP001497623">
    <property type="component" value="Unassembled WGS sequence"/>
</dbReference>
<organism evidence="1 2">
    <name type="scientific">Meganyctiphanes norvegica</name>
    <name type="common">Northern krill</name>
    <name type="synonym">Thysanopoda norvegica</name>
    <dbReference type="NCBI Taxonomy" id="48144"/>
    <lineage>
        <taxon>Eukaryota</taxon>
        <taxon>Metazoa</taxon>
        <taxon>Ecdysozoa</taxon>
        <taxon>Arthropoda</taxon>
        <taxon>Crustacea</taxon>
        <taxon>Multicrustacea</taxon>
        <taxon>Malacostraca</taxon>
        <taxon>Eumalacostraca</taxon>
        <taxon>Eucarida</taxon>
        <taxon>Euphausiacea</taxon>
        <taxon>Euphausiidae</taxon>
        <taxon>Meganyctiphanes</taxon>
    </lineage>
</organism>
<evidence type="ECO:0000313" key="1">
    <source>
        <dbReference type="EMBL" id="CAL4107358.1"/>
    </source>
</evidence>
<reference evidence="1 2" key="1">
    <citation type="submission" date="2024-05" db="EMBL/GenBank/DDBJ databases">
        <authorList>
            <person name="Wallberg A."/>
        </authorList>
    </citation>
    <scope>NUCLEOTIDE SEQUENCE [LARGE SCALE GENOMIC DNA]</scope>
</reference>
<sequence>IQTPSGKIQICTRRKSKSIPLDEEIENNNLEKREDLFIEIDNVEEPLDNNIQNKEGIATVEEKVMEEALLGEETSHIQNIDNYSENNALVDLIEDNIIIKKEENEHLDEHQIKAEMSSMREKKSLDDPQSNEIEEQQMMIETPTMQEEHAFIADHSLELEFYDSIEEAMTEGDNLAEMFYDSDEERLIKE</sequence>
<dbReference type="EMBL" id="CAXKWB010013336">
    <property type="protein sequence ID" value="CAL4107358.1"/>
    <property type="molecule type" value="Genomic_DNA"/>
</dbReference>